<dbReference type="eggNOG" id="ENOG50317X6">
    <property type="taxonomic scope" value="Bacteria"/>
</dbReference>
<organism evidence="2 3">
    <name type="scientific">Solidesulfovibrio fructosivorans JJ]</name>
    <dbReference type="NCBI Taxonomy" id="596151"/>
    <lineage>
        <taxon>Bacteria</taxon>
        <taxon>Pseudomonadati</taxon>
        <taxon>Thermodesulfobacteriota</taxon>
        <taxon>Desulfovibrionia</taxon>
        <taxon>Desulfovibrionales</taxon>
        <taxon>Desulfovibrionaceae</taxon>
        <taxon>Solidesulfovibrio</taxon>
    </lineage>
</organism>
<accession>E1JRW3</accession>
<keyword evidence="3" id="KW-1185">Reference proteome</keyword>
<feature type="transmembrane region" description="Helical" evidence="1">
    <location>
        <begin position="38"/>
        <end position="56"/>
    </location>
</feature>
<keyword evidence="1" id="KW-1133">Transmembrane helix</keyword>
<dbReference type="OrthoDB" id="5456216at2"/>
<dbReference type="EMBL" id="AECZ01000002">
    <property type="protein sequence ID" value="EFL52732.1"/>
    <property type="molecule type" value="Genomic_DNA"/>
</dbReference>
<evidence type="ECO:0000313" key="3">
    <source>
        <dbReference type="Proteomes" id="UP000006250"/>
    </source>
</evidence>
<comment type="caution">
    <text evidence="2">The sequence shown here is derived from an EMBL/GenBank/DDBJ whole genome shotgun (WGS) entry which is preliminary data.</text>
</comment>
<sequence precursor="true">MSDQKCGCPCSAFSSMTWAASALGLLYVIFMFFEATTIRWWIMLPLALISFILFNIQRGQTSGTEKTLCAWGYWIILIAFIIHDMCLSGQLVAAYQRLTAAGIPLHG</sequence>
<dbReference type="Proteomes" id="UP000006250">
    <property type="component" value="Unassembled WGS sequence"/>
</dbReference>
<protein>
    <submittedName>
        <fullName evidence="2">Uncharacterized protein</fullName>
    </submittedName>
</protein>
<name>E1JRW3_SOLFR</name>
<proteinExistence type="predicted"/>
<keyword evidence="1" id="KW-0812">Transmembrane</keyword>
<dbReference type="RefSeq" id="WP_005990539.1">
    <property type="nucleotide sequence ID" value="NZ_AECZ01000002.1"/>
</dbReference>
<dbReference type="AlphaFoldDB" id="E1JRW3"/>
<feature type="transmembrane region" description="Helical" evidence="1">
    <location>
        <begin position="68"/>
        <end position="95"/>
    </location>
</feature>
<feature type="transmembrane region" description="Helical" evidence="1">
    <location>
        <begin position="12"/>
        <end position="32"/>
    </location>
</feature>
<evidence type="ECO:0000313" key="2">
    <source>
        <dbReference type="EMBL" id="EFL52732.1"/>
    </source>
</evidence>
<gene>
    <name evidence="2" type="ORF">DesfrDRAFT_0362</name>
</gene>
<dbReference type="STRING" id="596151.DesfrDRAFT_0362"/>
<keyword evidence="1" id="KW-0472">Membrane</keyword>
<evidence type="ECO:0000256" key="1">
    <source>
        <dbReference type="SAM" id="Phobius"/>
    </source>
</evidence>
<reference evidence="2 3" key="1">
    <citation type="submission" date="2010-08" db="EMBL/GenBank/DDBJ databases">
        <title>The draft genome of Desulfovibrio fructosovorans JJ.</title>
        <authorList>
            <consortium name="US DOE Joint Genome Institute (JGI-PGF)"/>
            <person name="Lucas S."/>
            <person name="Copeland A."/>
            <person name="Lapidus A."/>
            <person name="Cheng J.-F."/>
            <person name="Bruce D."/>
            <person name="Goodwin L."/>
            <person name="Pitluck S."/>
            <person name="Land M.L."/>
            <person name="Hauser L."/>
            <person name="Chang Y.-J."/>
            <person name="Jeffries C."/>
            <person name="Wall J.D."/>
            <person name="Stahl D.A."/>
            <person name="Arkin A.P."/>
            <person name="Dehal P."/>
            <person name="Stolyar S.M."/>
            <person name="Hazen T.C."/>
            <person name="Woyke T.J."/>
        </authorList>
    </citation>
    <scope>NUCLEOTIDE SEQUENCE [LARGE SCALE GENOMIC DNA]</scope>
    <source>
        <strain evidence="2 3">JJ</strain>
    </source>
</reference>